<evidence type="ECO:0000313" key="1">
    <source>
        <dbReference type="EMBL" id="KAL3582956.1"/>
    </source>
</evidence>
<dbReference type="Proteomes" id="UP000309997">
    <property type="component" value="Unassembled WGS sequence"/>
</dbReference>
<comment type="caution">
    <text evidence="1">The sequence shown here is derived from an EMBL/GenBank/DDBJ whole genome shotgun (WGS) entry which is preliminary data.</text>
</comment>
<dbReference type="EMBL" id="RCHU02000008">
    <property type="protein sequence ID" value="KAL3582956.1"/>
    <property type="molecule type" value="Genomic_DNA"/>
</dbReference>
<name>A0ACC4BX07_POPAL</name>
<gene>
    <name evidence="1" type="ORF">D5086_017288</name>
</gene>
<sequence length="113" mass="12562">MDHQTANLRCVPGLANSVDKSILWIYKDSERRFQHVLEAFGVNKPLSKMGVKEGDSVIVGEVRILIGLSNVKKLSFDPTKWSGSNPSVLNSKSIVTEFLSIMTIMIEYIHGAK</sequence>
<reference evidence="1 2" key="1">
    <citation type="journal article" date="2024" name="Plant Biotechnol. J.">
        <title>Genome and CRISPR/Cas9 system of a widespread forest tree (Populus alba) in the world.</title>
        <authorList>
            <person name="Liu Y.J."/>
            <person name="Jiang P.F."/>
            <person name="Han X.M."/>
            <person name="Li X.Y."/>
            <person name="Wang H.M."/>
            <person name="Wang Y.J."/>
            <person name="Wang X.X."/>
            <person name="Zeng Q.Y."/>
        </authorList>
    </citation>
    <scope>NUCLEOTIDE SEQUENCE [LARGE SCALE GENOMIC DNA]</scope>
    <source>
        <strain evidence="2">cv. PAL-ZL1</strain>
    </source>
</reference>
<evidence type="ECO:0000313" key="2">
    <source>
        <dbReference type="Proteomes" id="UP000309997"/>
    </source>
</evidence>
<protein>
    <submittedName>
        <fullName evidence="1">Uncharacterized protein</fullName>
    </submittedName>
</protein>
<organism evidence="1 2">
    <name type="scientific">Populus alba</name>
    <name type="common">White poplar</name>
    <dbReference type="NCBI Taxonomy" id="43335"/>
    <lineage>
        <taxon>Eukaryota</taxon>
        <taxon>Viridiplantae</taxon>
        <taxon>Streptophyta</taxon>
        <taxon>Embryophyta</taxon>
        <taxon>Tracheophyta</taxon>
        <taxon>Spermatophyta</taxon>
        <taxon>Magnoliopsida</taxon>
        <taxon>eudicotyledons</taxon>
        <taxon>Gunneridae</taxon>
        <taxon>Pentapetalae</taxon>
        <taxon>rosids</taxon>
        <taxon>fabids</taxon>
        <taxon>Malpighiales</taxon>
        <taxon>Salicaceae</taxon>
        <taxon>Saliceae</taxon>
        <taxon>Populus</taxon>
    </lineage>
</organism>
<accession>A0ACC4BX07</accession>
<proteinExistence type="predicted"/>
<keyword evidence="2" id="KW-1185">Reference proteome</keyword>